<keyword evidence="3" id="KW-1185">Reference proteome</keyword>
<protein>
    <recommendedName>
        <fullName evidence="4">Transcriptional regulator</fullName>
    </recommendedName>
</protein>
<gene>
    <name evidence="2" type="ORF">ACFQ3C_04215</name>
</gene>
<dbReference type="EMBL" id="JBHTKR010000002">
    <property type="protein sequence ID" value="MFD1193867.1"/>
    <property type="molecule type" value="Genomic_DNA"/>
</dbReference>
<sequence length="81" mass="8809">MARLSKDTVFKSSPDAKETALDKTTRIVRDIAQGELEKRQTKMARLRAARLERDAMASADPDPAPTGKAGRKTAAKAKPKS</sequence>
<evidence type="ECO:0000313" key="3">
    <source>
        <dbReference type="Proteomes" id="UP001597151"/>
    </source>
</evidence>
<name>A0ABW3TAB1_9RHOB</name>
<feature type="compositionally biased region" description="Low complexity" evidence="1">
    <location>
        <begin position="56"/>
        <end position="68"/>
    </location>
</feature>
<dbReference type="Proteomes" id="UP001597151">
    <property type="component" value="Unassembled WGS sequence"/>
</dbReference>
<organism evidence="2 3">
    <name type="scientific">Seohaeicola saemankumensis</name>
    <dbReference type="NCBI Taxonomy" id="481181"/>
    <lineage>
        <taxon>Bacteria</taxon>
        <taxon>Pseudomonadati</taxon>
        <taxon>Pseudomonadota</taxon>
        <taxon>Alphaproteobacteria</taxon>
        <taxon>Rhodobacterales</taxon>
        <taxon>Roseobacteraceae</taxon>
        <taxon>Seohaeicola</taxon>
    </lineage>
</organism>
<feature type="compositionally biased region" description="Basic residues" evidence="1">
    <location>
        <begin position="69"/>
        <end position="81"/>
    </location>
</feature>
<accession>A0ABW3TAB1</accession>
<dbReference type="RefSeq" id="WP_380789210.1">
    <property type="nucleotide sequence ID" value="NZ_JBHTKR010000002.1"/>
</dbReference>
<evidence type="ECO:0008006" key="4">
    <source>
        <dbReference type="Google" id="ProtNLM"/>
    </source>
</evidence>
<comment type="caution">
    <text evidence="2">The sequence shown here is derived from an EMBL/GenBank/DDBJ whole genome shotgun (WGS) entry which is preliminary data.</text>
</comment>
<evidence type="ECO:0000256" key="1">
    <source>
        <dbReference type="SAM" id="MobiDB-lite"/>
    </source>
</evidence>
<evidence type="ECO:0000313" key="2">
    <source>
        <dbReference type="EMBL" id="MFD1193867.1"/>
    </source>
</evidence>
<feature type="region of interest" description="Disordered" evidence="1">
    <location>
        <begin position="1"/>
        <end position="21"/>
    </location>
</feature>
<feature type="region of interest" description="Disordered" evidence="1">
    <location>
        <begin position="50"/>
        <end position="81"/>
    </location>
</feature>
<proteinExistence type="predicted"/>
<reference evidence="3" key="1">
    <citation type="journal article" date="2019" name="Int. J. Syst. Evol. Microbiol.">
        <title>The Global Catalogue of Microorganisms (GCM) 10K type strain sequencing project: providing services to taxonomists for standard genome sequencing and annotation.</title>
        <authorList>
            <consortium name="The Broad Institute Genomics Platform"/>
            <consortium name="The Broad Institute Genome Sequencing Center for Infectious Disease"/>
            <person name="Wu L."/>
            <person name="Ma J."/>
        </authorList>
    </citation>
    <scope>NUCLEOTIDE SEQUENCE [LARGE SCALE GENOMIC DNA]</scope>
    <source>
        <strain evidence="3">CCUG 55328</strain>
    </source>
</reference>